<dbReference type="AlphaFoldDB" id="A0A4Q9LJW8"/>
<keyword evidence="1" id="KW-0472">Membrane</keyword>
<proteinExistence type="predicted"/>
<dbReference type="VEuPathDB" id="MicrosporidiaDB:CWI39_0056p0010"/>
<dbReference type="EMBL" id="PITI01000127">
    <property type="protein sequence ID" value="TBU08528.1"/>
    <property type="molecule type" value="Genomic_DNA"/>
</dbReference>
<gene>
    <name evidence="2" type="ORF">CWI36_0127p0020</name>
</gene>
<keyword evidence="3" id="KW-1185">Reference proteome</keyword>
<reference evidence="2 3" key="1">
    <citation type="submission" date="2017-12" db="EMBL/GenBank/DDBJ databases">
        <authorList>
            <person name="Pombert J.-F."/>
            <person name="Haag K.L."/>
            <person name="Ebert D."/>
        </authorList>
    </citation>
    <scope>NUCLEOTIDE SEQUENCE [LARGE SCALE GENOMIC DNA]</scope>
    <source>
        <strain evidence="2">BE-OM-2</strain>
    </source>
</reference>
<sequence>MFYKYLKNSVSIIMVLFIEKLRTYFPVFNLLVMFLLNGISYTVNDLNEKIMQMTEKIYRCNEKTLRSFSDSDFYDIELETPTLSPEMNQLICDYITSSVTKKFNIFLEYVCNKYRATYVPNNTYFFTLSKLKNNSFLFGIKYKNNEDVSLPGKKIPKVSGKKSLKYLLNCLFSVSLIFRKLYPDLIRSTSLSYKYSFDSYRFMIFDSEFCFDNIIALPNKRLISPAYFIRREKNVFSTKLKVSGKLPVSHPMNDVDLIFKKSFNMFSTLKGKYRIKAAWRFGNNSLESEHEKKFNLTTFYTRKIQLLFNNYHILNSEFLSIKEYISSFKFTSSDSSESSALPVFKREFQVHFNWQKFSYSVQFGLNECDEFTRKYTLVFNIFENYELECEVVSDNKLNIIDIVKNFKTRSSFQNYYEPTDHDITIMRIFEELICGENNLNL</sequence>
<organism evidence="2 3">
    <name type="scientific">Hamiltosporidium magnivora</name>
    <dbReference type="NCBI Taxonomy" id="148818"/>
    <lineage>
        <taxon>Eukaryota</taxon>
        <taxon>Fungi</taxon>
        <taxon>Fungi incertae sedis</taxon>
        <taxon>Microsporidia</taxon>
        <taxon>Dubosqiidae</taxon>
        <taxon>Hamiltosporidium</taxon>
    </lineage>
</organism>
<evidence type="ECO:0000313" key="2">
    <source>
        <dbReference type="EMBL" id="TBU08528.1"/>
    </source>
</evidence>
<comment type="caution">
    <text evidence="2">The sequence shown here is derived from an EMBL/GenBank/DDBJ whole genome shotgun (WGS) entry which is preliminary data.</text>
</comment>
<dbReference type="Proteomes" id="UP000291404">
    <property type="component" value="Unassembled WGS sequence"/>
</dbReference>
<dbReference type="VEuPathDB" id="MicrosporidiaDB:CWI36_0127p0020"/>
<evidence type="ECO:0000256" key="1">
    <source>
        <dbReference type="SAM" id="Phobius"/>
    </source>
</evidence>
<keyword evidence="1" id="KW-1133">Transmembrane helix</keyword>
<evidence type="ECO:0000313" key="3">
    <source>
        <dbReference type="Proteomes" id="UP000291404"/>
    </source>
</evidence>
<protein>
    <submittedName>
        <fullName evidence="2">Uncharacterized protein</fullName>
    </submittedName>
</protein>
<accession>A0A4Q9LJW8</accession>
<keyword evidence="1" id="KW-0812">Transmembrane</keyword>
<name>A0A4Q9LJW8_9MICR</name>
<feature type="transmembrane region" description="Helical" evidence="1">
    <location>
        <begin position="24"/>
        <end position="43"/>
    </location>
</feature>